<keyword evidence="5" id="KW-0813">Transport</keyword>
<dbReference type="EMBL" id="CAJSTJ010000155">
    <property type="protein sequence ID" value="CAG7563320.1"/>
    <property type="molecule type" value="Genomic_DNA"/>
</dbReference>
<evidence type="ECO:0000256" key="20">
    <source>
        <dbReference type="SAM" id="Phobius"/>
    </source>
</evidence>
<keyword evidence="12 20" id="KW-1133">Transmembrane helix</keyword>
<evidence type="ECO:0000256" key="18">
    <source>
        <dbReference type="ARBA" id="ARBA00068795"/>
    </source>
</evidence>
<keyword evidence="7" id="KW-0436">Ligase</keyword>
<feature type="domain" description="AMP-dependent synthetase/ligase" evidence="21">
    <location>
        <begin position="78"/>
        <end position="458"/>
    </location>
</feature>
<evidence type="ECO:0000256" key="14">
    <source>
        <dbReference type="ARBA" id="ARBA00023136"/>
    </source>
</evidence>
<dbReference type="GO" id="GO:0005811">
    <property type="term" value="C:lipid droplet"/>
    <property type="evidence" value="ECO:0007669"/>
    <property type="project" value="UniProtKB-SubCell"/>
</dbReference>
<evidence type="ECO:0000256" key="15">
    <source>
        <dbReference type="ARBA" id="ARBA00023140"/>
    </source>
</evidence>
<dbReference type="Proteomes" id="UP000693738">
    <property type="component" value="Unassembled WGS sequence"/>
</dbReference>
<evidence type="ECO:0000259" key="22">
    <source>
        <dbReference type="Pfam" id="PF13193"/>
    </source>
</evidence>
<protein>
    <recommendedName>
        <fullName evidence="18">Very long-chain fatty acid transport protein</fullName>
    </recommendedName>
    <alternativeName>
        <fullName evidence="19">Very-long-chain acyl-CoA synthetase</fullName>
    </alternativeName>
</protein>
<evidence type="ECO:0000256" key="16">
    <source>
        <dbReference type="ARBA" id="ARBA00051585"/>
    </source>
</evidence>
<evidence type="ECO:0000256" key="9">
    <source>
        <dbReference type="ARBA" id="ARBA00022692"/>
    </source>
</evidence>
<dbReference type="InterPro" id="IPR000873">
    <property type="entry name" value="AMP-dep_synth/lig_dom"/>
</dbReference>
<dbReference type="GO" id="GO:0005778">
    <property type="term" value="C:peroxisomal membrane"/>
    <property type="evidence" value="ECO:0007669"/>
    <property type="project" value="UniProtKB-SubCell"/>
</dbReference>
<keyword evidence="13" id="KW-0445">Lipid transport</keyword>
<evidence type="ECO:0000313" key="24">
    <source>
        <dbReference type="Proteomes" id="UP000693738"/>
    </source>
</evidence>
<evidence type="ECO:0000256" key="6">
    <source>
        <dbReference type="ARBA" id="ARBA00022475"/>
    </source>
</evidence>
<dbReference type="GO" id="GO:0005324">
    <property type="term" value="F:long-chain fatty acid transmembrane transporter activity"/>
    <property type="evidence" value="ECO:0007669"/>
    <property type="project" value="TreeGrafter"/>
</dbReference>
<feature type="non-terminal residue" evidence="23">
    <location>
        <position position="643"/>
    </location>
</feature>
<dbReference type="InterPro" id="IPR020845">
    <property type="entry name" value="AMP-binding_CS"/>
</dbReference>
<evidence type="ECO:0000256" key="2">
    <source>
        <dbReference type="ARBA" id="ARBA00004585"/>
    </source>
</evidence>
<dbReference type="PANTHER" id="PTHR43107">
    <property type="entry name" value="LONG-CHAIN FATTY ACID TRANSPORT PROTEIN"/>
    <property type="match status" value="1"/>
</dbReference>
<evidence type="ECO:0000256" key="11">
    <source>
        <dbReference type="ARBA" id="ARBA00022840"/>
    </source>
</evidence>
<evidence type="ECO:0000256" key="19">
    <source>
        <dbReference type="ARBA" id="ARBA00078285"/>
    </source>
</evidence>
<comment type="subcellular location">
    <subcellularLocation>
        <location evidence="3">Cell membrane</location>
        <topology evidence="3">Multi-pass membrane protein</topology>
    </subcellularLocation>
    <subcellularLocation>
        <location evidence="1">Lipid droplet</location>
    </subcellularLocation>
    <subcellularLocation>
        <location evidence="2">Peroxisome membrane</location>
        <topology evidence="2">Multi-pass membrane protein</topology>
    </subcellularLocation>
</comment>
<keyword evidence="11" id="KW-0067">ATP-binding</keyword>
<evidence type="ECO:0000256" key="1">
    <source>
        <dbReference type="ARBA" id="ARBA00004502"/>
    </source>
</evidence>
<keyword evidence="10" id="KW-0547">Nucleotide-binding</keyword>
<dbReference type="GO" id="GO:0005524">
    <property type="term" value="F:ATP binding"/>
    <property type="evidence" value="ECO:0007669"/>
    <property type="project" value="UniProtKB-KW"/>
</dbReference>
<evidence type="ECO:0000256" key="12">
    <source>
        <dbReference type="ARBA" id="ARBA00022989"/>
    </source>
</evidence>
<feature type="domain" description="AMP-binding enzyme C-terminal" evidence="22">
    <location>
        <begin position="516"/>
        <end position="586"/>
    </location>
</feature>
<keyword evidence="6" id="KW-1003">Cell membrane</keyword>
<reference evidence="23" key="1">
    <citation type="submission" date="2021-05" db="EMBL/GenBank/DDBJ databases">
        <authorList>
            <person name="Khan N."/>
        </authorList>
    </citation>
    <scope>NUCLEOTIDE SEQUENCE</scope>
</reference>
<evidence type="ECO:0000256" key="10">
    <source>
        <dbReference type="ARBA" id="ARBA00022741"/>
    </source>
</evidence>
<comment type="caution">
    <text evidence="23">The sequence shown here is derived from an EMBL/GenBank/DDBJ whole genome shotgun (WGS) entry which is preliminary data.</text>
</comment>
<dbReference type="PROSITE" id="PS00455">
    <property type="entry name" value="AMP_BINDING"/>
    <property type="match status" value="1"/>
</dbReference>
<evidence type="ECO:0000256" key="17">
    <source>
        <dbReference type="ARBA" id="ARBA00060276"/>
    </source>
</evidence>
<feature type="transmembrane region" description="Helical" evidence="20">
    <location>
        <begin position="7"/>
        <end position="31"/>
    </location>
</feature>
<comment type="function">
    <text evidence="17">Acyl-CoA synthetase required for both the import of long chain fatty acids (LCFAs) (C14-C18) and the activation very long chain fatty acids (VLCFAs) (C20-C26) by esterification of the fatty acids into metabolically active CoA-thioesters for subsequent degradation or incorporation into phospholipids. The transport and fatty acyl-CoA synthetase activities are genetically separable and are thus independent activities. Esterifies VLCFAs in the peroxisome matrix. The VLCFAs are actively transported into peroxisomes by a PXA1-PXA2 heterodimeric transporter in the peroxisomal membrane.</text>
</comment>
<organism evidence="23 24">
    <name type="scientific">Fusarium equiseti</name>
    <name type="common">Fusarium scirpi</name>
    <dbReference type="NCBI Taxonomy" id="61235"/>
    <lineage>
        <taxon>Eukaryota</taxon>
        <taxon>Fungi</taxon>
        <taxon>Dikarya</taxon>
        <taxon>Ascomycota</taxon>
        <taxon>Pezizomycotina</taxon>
        <taxon>Sordariomycetes</taxon>
        <taxon>Hypocreomycetidae</taxon>
        <taxon>Hypocreales</taxon>
        <taxon>Nectriaceae</taxon>
        <taxon>Fusarium</taxon>
        <taxon>Fusarium incarnatum-equiseti species complex</taxon>
    </lineage>
</organism>
<evidence type="ECO:0000256" key="8">
    <source>
        <dbReference type="ARBA" id="ARBA00022677"/>
    </source>
</evidence>
<comment type="catalytic activity">
    <reaction evidence="16">
        <text>a very long-chain fatty acid + ATP + CoA = a very long-chain fatty acyl-CoA + AMP + diphosphate</text>
        <dbReference type="Rhea" id="RHEA:54536"/>
        <dbReference type="ChEBI" id="CHEBI:30616"/>
        <dbReference type="ChEBI" id="CHEBI:33019"/>
        <dbReference type="ChEBI" id="CHEBI:57287"/>
        <dbReference type="ChEBI" id="CHEBI:58950"/>
        <dbReference type="ChEBI" id="CHEBI:138261"/>
        <dbReference type="ChEBI" id="CHEBI:456215"/>
    </reaction>
</comment>
<dbReference type="FunFam" id="3.40.50.12780:FF:000019">
    <property type="entry name" value="Long-chain fatty acid transporter"/>
    <property type="match status" value="1"/>
</dbReference>
<keyword evidence="8" id="KW-0551">Lipid droplet</keyword>
<keyword evidence="14 20" id="KW-0472">Membrane</keyword>
<evidence type="ECO:0000313" key="23">
    <source>
        <dbReference type="EMBL" id="CAG7563320.1"/>
    </source>
</evidence>
<evidence type="ECO:0000256" key="4">
    <source>
        <dbReference type="ARBA" id="ARBA00006432"/>
    </source>
</evidence>
<comment type="similarity">
    <text evidence="4">Belongs to the ATP-dependent AMP-binding enzyme family.</text>
</comment>
<keyword evidence="9 20" id="KW-0812">Transmembrane</keyword>
<dbReference type="InterPro" id="IPR025110">
    <property type="entry name" value="AMP-bd_C"/>
</dbReference>
<dbReference type="FunFam" id="3.30.300.30:FF:000002">
    <property type="entry name" value="Long-chain fatty acid transport protein 1"/>
    <property type="match status" value="1"/>
</dbReference>
<gene>
    <name evidence="23" type="ORF">FEQUK3_LOCUS9016</name>
</gene>
<dbReference type="Pfam" id="PF13193">
    <property type="entry name" value="AMP-binding_C"/>
    <property type="match status" value="1"/>
</dbReference>
<dbReference type="AlphaFoldDB" id="A0A8J2IZ29"/>
<evidence type="ECO:0000256" key="13">
    <source>
        <dbReference type="ARBA" id="ARBA00023055"/>
    </source>
</evidence>
<evidence type="ECO:0000256" key="5">
    <source>
        <dbReference type="ARBA" id="ARBA00022448"/>
    </source>
</evidence>
<dbReference type="GO" id="GO:0044539">
    <property type="term" value="P:long-chain fatty acid import into cell"/>
    <property type="evidence" value="ECO:0007669"/>
    <property type="project" value="TreeGrafter"/>
</dbReference>
<proteinExistence type="inferred from homology"/>
<evidence type="ECO:0000256" key="7">
    <source>
        <dbReference type="ARBA" id="ARBA00022598"/>
    </source>
</evidence>
<dbReference type="PANTHER" id="PTHR43107:SF15">
    <property type="entry name" value="FATTY ACID TRANSPORT PROTEIN 3, ISOFORM A"/>
    <property type="match status" value="1"/>
</dbReference>
<dbReference type="Pfam" id="PF00501">
    <property type="entry name" value="AMP-binding"/>
    <property type="match status" value="1"/>
</dbReference>
<sequence length="643" mass="72096">SSLYYQHYCFLTLSVPLAISVPVITAVLAYLGTKAHTWYDLFLLRCVTFGASRMYYREWTDRLNLYYLLENIATKPSTADRVLLIFEGKRLSYKDVYEQVLKYGQWLKKEAGVKKGDIVALDFQNSDTYIFLWLGLWSIGAKPAFINYNLSGASLAHCIKAATTKLCIVDPNVEENVSQSVKDELKDVRFLVHTPEVEAQVASMEAIRVPDSERSEKSLSAMAILIYTSGTTGMPKAAIVSWGKLIVAGSMAEQMLDRSKGDIMYSSMPLYHSSATIFSFSATLLSGSTQALGRKFSTRNFWNEVRASGATSILYVGETLRYLLSAPPQYDPETGECLDKKHNVKVAFGNGLRPDIWNEFKERFGIEGICEFYAATEGTFATFNLSKNDFAAGAIGRNGWIYSLILSQSVALVEVDWDTDLPKRNPSTGRCYKARSGEPGEMLFRLPSKNPYGRFQGYYGNRAATEAKVLRDVFSKGDMWFRTGDVMRWDSQGRVYFHDRIGDTFRWKGENVSTAEVSEAMCKHDSVKEANVYGVSLPHHDGRAGCASVHFASDPTPEMMQDIATHVRNELPKYARPLFLRIATELGGGQITGTMKQQKHALREAGVDPAKKDLGEVYWLKDDGYVPFTEKDWNEMNGGKVKL</sequence>
<accession>A0A8J2IZ29</accession>
<dbReference type="GO" id="GO:0009898">
    <property type="term" value="C:cytoplasmic side of plasma membrane"/>
    <property type="evidence" value="ECO:0007669"/>
    <property type="project" value="TreeGrafter"/>
</dbReference>
<name>A0A8J2IZ29_FUSEQ</name>
<evidence type="ECO:0000259" key="21">
    <source>
        <dbReference type="Pfam" id="PF00501"/>
    </source>
</evidence>
<evidence type="ECO:0000256" key="3">
    <source>
        <dbReference type="ARBA" id="ARBA00004651"/>
    </source>
</evidence>
<dbReference type="GO" id="GO:0004467">
    <property type="term" value="F:long-chain fatty acid-CoA ligase activity"/>
    <property type="evidence" value="ECO:0007669"/>
    <property type="project" value="TreeGrafter"/>
</dbReference>
<keyword evidence="15" id="KW-0576">Peroxisome</keyword>